<protein>
    <submittedName>
        <fullName evidence="2">Uncharacterized protein</fullName>
    </submittedName>
</protein>
<feature type="region of interest" description="Disordered" evidence="1">
    <location>
        <begin position="23"/>
        <end position="45"/>
    </location>
</feature>
<organism evidence="2">
    <name type="scientific">marine sediment metagenome</name>
    <dbReference type="NCBI Taxonomy" id="412755"/>
    <lineage>
        <taxon>unclassified sequences</taxon>
        <taxon>metagenomes</taxon>
        <taxon>ecological metagenomes</taxon>
    </lineage>
</organism>
<sequence>LMQSEQELIRIVRCRSFRYTRKVRRNTHSGKKAKEGGENVNYTGR</sequence>
<reference evidence="2" key="1">
    <citation type="journal article" date="2014" name="Front. Microbiol.">
        <title>High frequency of phylogenetically diverse reductive dehalogenase-homologous genes in deep subseafloor sedimentary metagenomes.</title>
        <authorList>
            <person name="Kawai M."/>
            <person name="Futagami T."/>
            <person name="Toyoda A."/>
            <person name="Takaki Y."/>
            <person name="Nishi S."/>
            <person name="Hori S."/>
            <person name="Arai W."/>
            <person name="Tsubouchi T."/>
            <person name="Morono Y."/>
            <person name="Uchiyama I."/>
            <person name="Ito T."/>
            <person name="Fujiyama A."/>
            <person name="Inagaki F."/>
            <person name="Takami H."/>
        </authorList>
    </citation>
    <scope>NUCLEOTIDE SEQUENCE</scope>
    <source>
        <strain evidence="2">Expedition CK06-06</strain>
    </source>
</reference>
<name>X0U1Z5_9ZZZZ</name>
<gene>
    <name evidence="2" type="ORF">S01H1_45247</name>
</gene>
<dbReference type="AlphaFoldDB" id="X0U1Z5"/>
<accession>X0U1Z5</accession>
<feature type="non-terminal residue" evidence="2">
    <location>
        <position position="1"/>
    </location>
</feature>
<comment type="caution">
    <text evidence="2">The sequence shown here is derived from an EMBL/GenBank/DDBJ whole genome shotgun (WGS) entry which is preliminary data.</text>
</comment>
<evidence type="ECO:0000256" key="1">
    <source>
        <dbReference type="SAM" id="MobiDB-lite"/>
    </source>
</evidence>
<proteinExistence type="predicted"/>
<evidence type="ECO:0000313" key="2">
    <source>
        <dbReference type="EMBL" id="GAF99813.1"/>
    </source>
</evidence>
<dbReference type="EMBL" id="BARS01028896">
    <property type="protein sequence ID" value="GAF99813.1"/>
    <property type="molecule type" value="Genomic_DNA"/>
</dbReference>